<keyword evidence="3" id="KW-0949">S-adenosyl-L-methionine</keyword>
<protein>
    <submittedName>
        <fullName evidence="5">SAM-dependent methyltransferase</fullName>
    </submittedName>
</protein>
<dbReference type="Proteomes" id="UP000218083">
    <property type="component" value="Unassembled WGS sequence"/>
</dbReference>
<feature type="domain" description="Methyltransferase" evidence="4">
    <location>
        <begin position="48"/>
        <end position="140"/>
    </location>
</feature>
<evidence type="ECO:0000313" key="5">
    <source>
        <dbReference type="EMBL" id="PAU84922.1"/>
    </source>
</evidence>
<dbReference type="PANTHER" id="PTHR43464:SF19">
    <property type="entry name" value="UBIQUINONE BIOSYNTHESIS O-METHYLTRANSFERASE, MITOCHONDRIAL"/>
    <property type="match status" value="1"/>
</dbReference>
<keyword evidence="1 5" id="KW-0489">Methyltransferase</keyword>
<dbReference type="CDD" id="cd02440">
    <property type="entry name" value="AdoMet_MTases"/>
    <property type="match status" value="1"/>
</dbReference>
<reference evidence="5 6" key="1">
    <citation type="submission" date="2017-08" db="EMBL/GenBank/DDBJ databases">
        <title>The strain WRN001 was isolated from Binhai saline alkaline soil, Tianjin, China.</title>
        <authorList>
            <person name="Liu D."/>
            <person name="Zhang G."/>
        </authorList>
    </citation>
    <scope>NUCLEOTIDE SEQUENCE [LARGE SCALE GENOMIC DNA]</scope>
    <source>
        <strain evidence="5 6">WN019</strain>
    </source>
</reference>
<name>A0A2A2FJV4_9EURY</name>
<dbReference type="InterPro" id="IPR029063">
    <property type="entry name" value="SAM-dependent_MTases_sf"/>
</dbReference>
<dbReference type="SUPFAM" id="SSF53335">
    <property type="entry name" value="S-adenosyl-L-methionine-dependent methyltransferases"/>
    <property type="match status" value="1"/>
</dbReference>
<keyword evidence="2 5" id="KW-0808">Transferase</keyword>
<sequence length="206" mass="23080">MDHNSVRETWENRAGEYSPAYYAHHGPNETSRVICEILSGSLPRDASVLELGCGSGRHLAHLADNGFEDLSGVDINPEAFDTMRETYPALAAEGTFHCGPIEEVIEEFDDGQFDAVYSVETLQHLHPDVEWVFEEVARITDSVLVTAEIERPVRDSAPSDADVNYVDDDTPLYYRDWNSIFTSLGLVEIDVVHGDRDTTRTFRVSD</sequence>
<evidence type="ECO:0000256" key="1">
    <source>
        <dbReference type="ARBA" id="ARBA00022603"/>
    </source>
</evidence>
<proteinExistence type="predicted"/>
<keyword evidence="6" id="KW-1185">Reference proteome</keyword>
<evidence type="ECO:0000259" key="4">
    <source>
        <dbReference type="Pfam" id="PF13649"/>
    </source>
</evidence>
<accession>A0A2A2FJV4</accession>
<organism evidence="5 6">
    <name type="scientific">Halorubrum salipaludis</name>
    <dbReference type="NCBI Taxonomy" id="2032630"/>
    <lineage>
        <taxon>Archaea</taxon>
        <taxon>Methanobacteriati</taxon>
        <taxon>Methanobacteriota</taxon>
        <taxon>Stenosarchaea group</taxon>
        <taxon>Halobacteria</taxon>
        <taxon>Halobacteriales</taxon>
        <taxon>Haloferacaceae</taxon>
        <taxon>Halorubrum</taxon>
    </lineage>
</organism>
<dbReference type="PANTHER" id="PTHR43464">
    <property type="entry name" value="METHYLTRANSFERASE"/>
    <property type="match status" value="1"/>
</dbReference>
<comment type="caution">
    <text evidence="5">The sequence shown here is derived from an EMBL/GenBank/DDBJ whole genome shotgun (WGS) entry which is preliminary data.</text>
</comment>
<dbReference type="EMBL" id="NSKC01000002">
    <property type="protein sequence ID" value="PAU84922.1"/>
    <property type="molecule type" value="Genomic_DNA"/>
</dbReference>
<dbReference type="OrthoDB" id="6243at2157"/>
<dbReference type="Gene3D" id="3.40.50.150">
    <property type="entry name" value="Vaccinia Virus protein VP39"/>
    <property type="match status" value="1"/>
</dbReference>
<dbReference type="GO" id="GO:0008168">
    <property type="term" value="F:methyltransferase activity"/>
    <property type="evidence" value="ECO:0007669"/>
    <property type="project" value="UniProtKB-KW"/>
</dbReference>
<evidence type="ECO:0000313" key="6">
    <source>
        <dbReference type="Proteomes" id="UP000218083"/>
    </source>
</evidence>
<evidence type="ECO:0000256" key="2">
    <source>
        <dbReference type="ARBA" id="ARBA00022679"/>
    </source>
</evidence>
<gene>
    <name evidence="5" type="ORF">CK500_05255</name>
</gene>
<dbReference type="RefSeq" id="WP_095636194.1">
    <property type="nucleotide sequence ID" value="NZ_NSKC01000002.1"/>
</dbReference>
<dbReference type="GO" id="GO:0032259">
    <property type="term" value="P:methylation"/>
    <property type="evidence" value="ECO:0007669"/>
    <property type="project" value="UniProtKB-KW"/>
</dbReference>
<dbReference type="AlphaFoldDB" id="A0A2A2FJV4"/>
<dbReference type="InterPro" id="IPR041698">
    <property type="entry name" value="Methyltransf_25"/>
</dbReference>
<evidence type="ECO:0000256" key="3">
    <source>
        <dbReference type="ARBA" id="ARBA00022691"/>
    </source>
</evidence>
<dbReference type="Pfam" id="PF13649">
    <property type="entry name" value="Methyltransf_25"/>
    <property type="match status" value="1"/>
</dbReference>